<dbReference type="GO" id="GO:0015768">
    <property type="term" value="P:maltose transport"/>
    <property type="evidence" value="ECO:0007669"/>
    <property type="project" value="TreeGrafter"/>
</dbReference>
<sequence length="429" mass="47137">MSKKVISVLVAAILALTFVMAGCSSNSGTKKTTDNSSVNDTQKVEPVTIEFWHTFSDTEDKILNEQIIPDFEQKYPNIKVKATRMPYDGLKQQVISAVAGNATPDVMRMDIIWVPEFAKLGALQPVDNLEGFDAIKEKAFKGPMETNYFNGHYYGIPQDTNTKIAIYNKTLLQQAGLTEPPKTFDELVAAAEKIKGKDRWGIAISGTGPWGIAPYFLSLGGKVTDDKYTKATGYLNSPESVAALQKLIDLYNEKLIGPCILGGQPDTWGGMKGNNYLMIDDGPWFYSIQGDAAKQSTVPALFPQGPGGSISVVGGEDLVLFKTTKHPKEAWIFMQYMFSETPQKLLAQQAGLIPTNMDVANSSDVSGDPIISLYVQQLKTAWPRTPSPNWGKIDETLNQAFEKVFRGKATPQQALDEAAKQIDEFLQNN</sequence>
<accession>A0A1G7LYZ4</accession>
<dbReference type="EMBL" id="FNBS01000016">
    <property type="protein sequence ID" value="SDF54742.1"/>
    <property type="molecule type" value="Genomic_DNA"/>
</dbReference>
<comment type="similarity">
    <text evidence="1">Belongs to the bacterial solute-binding protein 1 family.</text>
</comment>
<evidence type="ECO:0000313" key="6">
    <source>
        <dbReference type="Proteomes" id="UP000183404"/>
    </source>
</evidence>
<protein>
    <submittedName>
        <fullName evidence="5">Carbohydrate ABC transporter substrate-binding protein, CUT1 family</fullName>
    </submittedName>
</protein>
<dbReference type="SUPFAM" id="SSF53850">
    <property type="entry name" value="Periplasmic binding protein-like II"/>
    <property type="match status" value="1"/>
</dbReference>
<dbReference type="PANTHER" id="PTHR30061:SF50">
    <property type="entry name" value="MALTOSE_MALTODEXTRIN-BINDING PERIPLASMIC PROTEIN"/>
    <property type="match status" value="1"/>
</dbReference>
<feature type="signal peptide" evidence="4">
    <location>
        <begin position="1"/>
        <end position="21"/>
    </location>
</feature>
<dbReference type="Pfam" id="PF13416">
    <property type="entry name" value="SBP_bac_8"/>
    <property type="match status" value="1"/>
</dbReference>
<evidence type="ECO:0000313" key="5">
    <source>
        <dbReference type="EMBL" id="SDF54742.1"/>
    </source>
</evidence>
<dbReference type="InterPro" id="IPR006059">
    <property type="entry name" value="SBP"/>
</dbReference>
<evidence type="ECO:0000256" key="4">
    <source>
        <dbReference type="SAM" id="SignalP"/>
    </source>
</evidence>
<name>A0A1G7LYZ4_THETY</name>
<gene>
    <name evidence="5" type="ORF">SAMN04244560_00882</name>
</gene>
<dbReference type="CDD" id="cd14751">
    <property type="entry name" value="PBP2_GacH"/>
    <property type="match status" value="1"/>
</dbReference>
<feature type="chain" id="PRO_5039295107" evidence="4">
    <location>
        <begin position="22"/>
        <end position="429"/>
    </location>
</feature>
<evidence type="ECO:0000256" key="3">
    <source>
        <dbReference type="ARBA" id="ARBA00022729"/>
    </source>
</evidence>
<evidence type="ECO:0000256" key="2">
    <source>
        <dbReference type="ARBA" id="ARBA00022448"/>
    </source>
</evidence>
<dbReference type="GO" id="GO:0055052">
    <property type="term" value="C:ATP-binding cassette (ABC) transporter complex, substrate-binding subunit-containing"/>
    <property type="evidence" value="ECO:0007669"/>
    <property type="project" value="TreeGrafter"/>
</dbReference>
<dbReference type="Gene3D" id="3.40.190.10">
    <property type="entry name" value="Periplasmic binding protein-like II"/>
    <property type="match status" value="2"/>
</dbReference>
<keyword evidence="2" id="KW-0813">Transport</keyword>
<dbReference type="PROSITE" id="PS51257">
    <property type="entry name" value="PROKAR_LIPOPROTEIN"/>
    <property type="match status" value="1"/>
</dbReference>
<dbReference type="GO" id="GO:0042956">
    <property type="term" value="P:maltodextrin transmembrane transport"/>
    <property type="evidence" value="ECO:0007669"/>
    <property type="project" value="TreeGrafter"/>
</dbReference>
<evidence type="ECO:0000256" key="1">
    <source>
        <dbReference type="ARBA" id="ARBA00008520"/>
    </source>
</evidence>
<dbReference type="GO" id="GO:1901982">
    <property type="term" value="F:maltose binding"/>
    <property type="evidence" value="ECO:0007669"/>
    <property type="project" value="TreeGrafter"/>
</dbReference>
<proteinExistence type="inferred from homology"/>
<dbReference type="Proteomes" id="UP000183404">
    <property type="component" value="Unassembled WGS sequence"/>
</dbReference>
<dbReference type="RefSeq" id="WP_019908054.1">
    <property type="nucleotide sequence ID" value="NZ_FNBS01000016.1"/>
</dbReference>
<keyword evidence="3 4" id="KW-0732">Signal</keyword>
<organism evidence="5 6">
    <name type="scientific">Thermoanaerobacter thermohydrosulfuricus</name>
    <name type="common">Clostridium thermohydrosulfuricum</name>
    <dbReference type="NCBI Taxonomy" id="1516"/>
    <lineage>
        <taxon>Bacteria</taxon>
        <taxon>Bacillati</taxon>
        <taxon>Bacillota</taxon>
        <taxon>Clostridia</taxon>
        <taxon>Thermoanaerobacterales</taxon>
        <taxon>Thermoanaerobacteraceae</taxon>
        <taxon>Thermoanaerobacter</taxon>
    </lineage>
</organism>
<dbReference type="PANTHER" id="PTHR30061">
    <property type="entry name" value="MALTOSE-BINDING PERIPLASMIC PROTEIN"/>
    <property type="match status" value="1"/>
</dbReference>
<reference evidence="5 6" key="1">
    <citation type="submission" date="2016-10" db="EMBL/GenBank/DDBJ databases">
        <authorList>
            <person name="de Groot N.N."/>
        </authorList>
    </citation>
    <scope>NUCLEOTIDE SEQUENCE [LARGE SCALE GENOMIC DNA]</scope>
    <source>
        <strain evidence="5 6">DSM 569</strain>
    </source>
</reference>
<dbReference type="AlphaFoldDB" id="A0A1G7LYZ4"/>